<dbReference type="GO" id="GO:0003700">
    <property type="term" value="F:DNA-binding transcription factor activity"/>
    <property type="evidence" value="ECO:0007669"/>
    <property type="project" value="InterPro"/>
</dbReference>
<gene>
    <name evidence="6" type="ORF">PBV87_15140</name>
</gene>
<evidence type="ECO:0000313" key="7">
    <source>
        <dbReference type="Proteomes" id="UP001169242"/>
    </source>
</evidence>
<proteinExistence type="inferred from homology"/>
<dbReference type="InterPro" id="IPR036388">
    <property type="entry name" value="WH-like_DNA-bd_sf"/>
</dbReference>
<keyword evidence="3" id="KW-0238">DNA-binding</keyword>
<dbReference type="CDD" id="cd05466">
    <property type="entry name" value="PBP2_LTTR_substrate"/>
    <property type="match status" value="1"/>
</dbReference>
<evidence type="ECO:0000259" key="5">
    <source>
        <dbReference type="PROSITE" id="PS50931"/>
    </source>
</evidence>
<dbReference type="Proteomes" id="UP001169242">
    <property type="component" value="Unassembled WGS sequence"/>
</dbReference>
<dbReference type="InterPro" id="IPR036390">
    <property type="entry name" value="WH_DNA-bd_sf"/>
</dbReference>
<keyword evidence="2" id="KW-0805">Transcription regulation</keyword>
<dbReference type="SUPFAM" id="SSF53850">
    <property type="entry name" value="Periplasmic binding protein-like II"/>
    <property type="match status" value="1"/>
</dbReference>
<dbReference type="AlphaFoldDB" id="A0AA42DPL7"/>
<dbReference type="GO" id="GO:0032993">
    <property type="term" value="C:protein-DNA complex"/>
    <property type="evidence" value="ECO:0007669"/>
    <property type="project" value="TreeGrafter"/>
</dbReference>
<comment type="caution">
    <text evidence="6">The sequence shown here is derived from an EMBL/GenBank/DDBJ whole genome shotgun (WGS) entry which is preliminary data.</text>
</comment>
<evidence type="ECO:0000256" key="2">
    <source>
        <dbReference type="ARBA" id="ARBA00023015"/>
    </source>
</evidence>
<dbReference type="PRINTS" id="PR00039">
    <property type="entry name" value="HTHLYSR"/>
</dbReference>
<dbReference type="Pfam" id="PF00126">
    <property type="entry name" value="HTH_1"/>
    <property type="match status" value="1"/>
</dbReference>
<keyword evidence="7" id="KW-1185">Reference proteome</keyword>
<dbReference type="PANTHER" id="PTHR30346">
    <property type="entry name" value="TRANSCRIPTIONAL DUAL REGULATOR HCAR-RELATED"/>
    <property type="match status" value="1"/>
</dbReference>
<dbReference type="InterPro" id="IPR000847">
    <property type="entry name" value="LysR_HTH_N"/>
</dbReference>
<accession>A0AA42DPL7</accession>
<evidence type="ECO:0000256" key="4">
    <source>
        <dbReference type="ARBA" id="ARBA00023163"/>
    </source>
</evidence>
<dbReference type="PROSITE" id="PS50931">
    <property type="entry name" value="HTH_LYSR"/>
    <property type="match status" value="1"/>
</dbReference>
<protein>
    <submittedName>
        <fullName evidence="6">LysR family transcriptional regulator</fullName>
    </submittedName>
</protein>
<comment type="similarity">
    <text evidence="1">Belongs to the LysR transcriptional regulatory family.</text>
</comment>
<evidence type="ECO:0000256" key="3">
    <source>
        <dbReference type="ARBA" id="ARBA00023125"/>
    </source>
</evidence>
<sequence length="312" mass="36138">MNITHLKYAIEVEKTGSITKAAEHLYMGQPNLSKSIKELEASIGITLFKRTAKGIIPTKKGAEFLSYAKNVLMQIDALESYYKPSSTKKVDFRISVPRASYITYAFTHFINDLEMKGTATIDFKETNSMEAIENILENGFNLGIIRYATQYEKYFLHLLNEKEFKYETLWTFEYLVLMSKEHPLAYSENITLQDLEDYIEVIHGDLVVPTLSSIEIKKSNWAETSSKQIYVYERGSQFDLLSEVPTSYMWVSPVPSILLERYGLVQRKCEVNDNVNKDVLIYPKRYRLNGLDRQFINQLERIKEEMIHGVKG</sequence>
<dbReference type="PANTHER" id="PTHR30346:SF0">
    <property type="entry name" value="HCA OPERON TRANSCRIPTIONAL ACTIVATOR HCAR"/>
    <property type="match status" value="1"/>
</dbReference>
<organism evidence="6 7">
    <name type="scientific">Holtiella tumoricola</name>
    <dbReference type="NCBI Taxonomy" id="3018743"/>
    <lineage>
        <taxon>Bacteria</taxon>
        <taxon>Bacillati</taxon>
        <taxon>Bacillota</taxon>
        <taxon>Clostridia</taxon>
        <taxon>Lachnospirales</taxon>
        <taxon>Cellulosilyticaceae</taxon>
        <taxon>Holtiella</taxon>
    </lineage>
</organism>
<feature type="domain" description="HTH lysR-type" evidence="5">
    <location>
        <begin position="1"/>
        <end position="58"/>
    </location>
</feature>
<dbReference type="EMBL" id="JAQIFT010000056">
    <property type="protein sequence ID" value="MDA3732810.1"/>
    <property type="molecule type" value="Genomic_DNA"/>
</dbReference>
<reference evidence="6" key="1">
    <citation type="journal article" date="2023" name="Int. J. Syst. Evol. Microbiol.">
        <title>&lt;i&gt;Holtiella tumoricola&lt;/i&gt; gen. nov. sp. nov., isolated from a human clinical sample.</title>
        <authorList>
            <person name="Allen-Vercoe E."/>
            <person name="Daigneault M.C."/>
            <person name="Vancuren S.J."/>
            <person name="Cochrane K."/>
            <person name="O'Neal L.L."/>
            <person name="Sankaranarayanan K."/>
            <person name="Lawson P.A."/>
        </authorList>
    </citation>
    <scope>NUCLEOTIDE SEQUENCE</scope>
    <source>
        <strain evidence="6">CC70A</strain>
    </source>
</reference>
<dbReference type="GO" id="GO:0003677">
    <property type="term" value="F:DNA binding"/>
    <property type="evidence" value="ECO:0007669"/>
    <property type="project" value="UniProtKB-KW"/>
</dbReference>
<evidence type="ECO:0000256" key="1">
    <source>
        <dbReference type="ARBA" id="ARBA00009437"/>
    </source>
</evidence>
<dbReference type="FunFam" id="1.10.10.10:FF:000001">
    <property type="entry name" value="LysR family transcriptional regulator"/>
    <property type="match status" value="1"/>
</dbReference>
<evidence type="ECO:0000313" key="6">
    <source>
        <dbReference type="EMBL" id="MDA3732810.1"/>
    </source>
</evidence>
<dbReference type="RefSeq" id="WP_271012791.1">
    <property type="nucleotide sequence ID" value="NZ_JAQIFT010000056.1"/>
</dbReference>
<name>A0AA42DPL7_9FIRM</name>
<dbReference type="SUPFAM" id="SSF46785">
    <property type="entry name" value="Winged helix' DNA-binding domain"/>
    <property type="match status" value="1"/>
</dbReference>
<dbReference type="Gene3D" id="1.10.10.10">
    <property type="entry name" value="Winged helix-like DNA-binding domain superfamily/Winged helix DNA-binding domain"/>
    <property type="match status" value="1"/>
</dbReference>
<keyword evidence="4" id="KW-0804">Transcription</keyword>